<dbReference type="InterPro" id="IPR007763">
    <property type="entry name" value="NDUFA12"/>
</dbReference>
<dbReference type="PANTHER" id="PTHR12910">
    <property type="entry name" value="NADH-UBIQUINONE OXIDOREDUCTASE SUBUNIT B17.2"/>
    <property type="match status" value="1"/>
</dbReference>
<evidence type="ECO:0000313" key="2">
    <source>
        <dbReference type="EMBL" id="GEN99610.1"/>
    </source>
</evidence>
<sequence>MQPLMQRDRAGTMHPELAQPPSQTLSAHAMSILGKIFTWWDGATFGTMVDSARNGVKVGQDAQGNTYYRARKPYPKGHPFAGRERRWVIYNGANDASRVPAEWHGWLHGNFDGTPESNLPPPRIWEVEFTPNATGTSAAYRPQGALERGGKRARATGDYEAWSPEG</sequence>
<dbReference type="Proteomes" id="UP000321464">
    <property type="component" value="Unassembled WGS sequence"/>
</dbReference>
<organism evidence="2 3">
    <name type="scientific">Novosphingobium sediminis</name>
    <dbReference type="NCBI Taxonomy" id="707214"/>
    <lineage>
        <taxon>Bacteria</taxon>
        <taxon>Pseudomonadati</taxon>
        <taxon>Pseudomonadota</taxon>
        <taxon>Alphaproteobacteria</taxon>
        <taxon>Sphingomonadales</taxon>
        <taxon>Sphingomonadaceae</taxon>
        <taxon>Novosphingobium</taxon>
    </lineage>
</organism>
<evidence type="ECO:0000313" key="3">
    <source>
        <dbReference type="Proteomes" id="UP000321464"/>
    </source>
</evidence>
<reference evidence="2 3" key="1">
    <citation type="submission" date="2019-07" db="EMBL/GenBank/DDBJ databases">
        <title>Whole genome shotgun sequence of Novosphingobium sediminis NBRC 106119.</title>
        <authorList>
            <person name="Hosoyama A."/>
            <person name="Uohara A."/>
            <person name="Ohji S."/>
            <person name="Ichikawa N."/>
        </authorList>
    </citation>
    <scope>NUCLEOTIDE SEQUENCE [LARGE SCALE GENOMIC DNA]</scope>
    <source>
        <strain evidence="2 3">NBRC 106119</strain>
    </source>
</reference>
<dbReference type="AlphaFoldDB" id="A0A512AIT9"/>
<name>A0A512AIT9_9SPHN</name>
<dbReference type="GO" id="GO:0006979">
    <property type="term" value="P:response to oxidative stress"/>
    <property type="evidence" value="ECO:0007669"/>
    <property type="project" value="TreeGrafter"/>
</dbReference>
<keyword evidence="3" id="KW-1185">Reference proteome</keyword>
<feature type="region of interest" description="Disordered" evidence="1">
    <location>
        <begin position="144"/>
        <end position="166"/>
    </location>
</feature>
<dbReference type="Pfam" id="PF05071">
    <property type="entry name" value="NDUFA12"/>
    <property type="match status" value="1"/>
</dbReference>
<dbReference type="EMBL" id="BJYR01000010">
    <property type="protein sequence ID" value="GEN99610.1"/>
    <property type="molecule type" value="Genomic_DNA"/>
</dbReference>
<proteinExistence type="predicted"/>
<dbReference type="PANTHER" id="PTHR12910:SF2">
    <property type="entry name" value="NADH DEHYDROGENASE [UBIQUINONE] 1 ALPHA SUBCOMPLEX SUBUNIT 12"/>
    <property type="match status" value="1"/>
</dbReference>
<comment type="caution">
    <text evidence="2">The sequence shown here is derived from an EMBL/GenBank/DDBJ whole genome shotgun (WGS) entry which is preliminary data.</text>
</comment>
<dbReference type="NCBIfam" id="NF006040">
    <property type="entry name" value="PRK08183.1"/>
    <property type="match status" value="1"/>
</dbReference>
<feature type="compositionally biased region" description="Basic and acidic residues" evidence="1">
    <location>
        <begin position="1"/>
        <end position="11"/>
    </location>
</feature>
<evidence type="ECO:0000256" key="1">
    <source>
        <dbReference type="SAM" id="MobiDB-lite"/>
    </source>
</evidence>
<protein>
    <submittedName>
        <fullName evidence="2">NADH dehydrogenase</fullName>
    </submittedName>
</protein>
<feature type="region of interest" description="Disordered" evidence="1">
    <location>
        <begin position="1"/>
        <end position="21"/>
    </location>
</feature>
<dbReference type="GO" id="GO:0045271">
    <property type="term" value="C:respiratory chain complex I"/>
    <property type="evidence" value="ECO:0007669"/>
    <property type="project" value="InterPro"/>
</dbReference>
<gene>
    <name evidence="2" type="ORF">NSE01_14430</name>
</gene>
<accession>A0A512AIT9</accession>